<sequence length="42" mass="4974">MNWQMLLHFLRRVVPAGEHETEELLQIYAKIQELAHKETKAA</sequence>
<reference evidence="2" key="1">
    <citation type="submission" date="2020-05" db="EMBL/GenBank/DDBJ databases">
        <authorList>
            <person name="Chiriac C."/>
            <person name="Salcher M."/>
            <person name="Ghai R."/>
            <person name="Kavagutti S V."/>
        </authorList>
    </citation>
    <scope>NUCLEOTIDE SEQUENCE</scope>
</reference>
<accession>A0A6J5RZQ3</accession>
<name>A0A6J5RZQ3_9CAUD</name>
<proteinExistence type="predicted"/>
<protein>
    <submittedName>
        <fullName evidence="2">Uncharacterized protein</fullName>
    </submittedName>
</protein>
<dbReference type="EMBL" id="LR797036">
    <property type="protein sequence ID" value="CAB4182702.1"/>
    <property type="molecule type" value="Genomic_DNA"/>
</dbReference>
<gene>
    <name evidence="1" type="ORF">UFOVP1083_14</name>
    <name evidence="2" type="ORF">UFOVP1327_39</name>
</gene>
<dbReference type="EMBL" id="LR797277">
    <property type="protein sequence ID" value="CAB4199411.1"/>
    <property type="molecule type" value="Genomic_DNA"/>
</dbReference>
<evidence type="ECO:0000313" key="1">
    <source>
        <dbReference type="EMBL" id="CAB4182702.1"/>
    </source>
</evidence>
<organism evidence="2">
    <name type="scientific">uncultured Caudovirales phage</name>
    <dbReference type="NCBI Taxonomy" id="2100421"/>
    <lineage>
        <taxon>Viruses</taxon>
        <taxon>Duplodnaviria</taxon>
        <taxon>Heunggongvirae</taxon>
        <taxon>Uroviricota</taxon>
        <taxon>Caudoviricetes</taxon>
        <taxon>Peduoviridae</taxon>
        <taxon>Maltschvirus</taxon>
        <taxon>Maltschvirus maltsch</taxon>
    </lineage>
</organism>
<evidence type="ECO:0000313" key="2">
    <source>
        <dbReference type="EMBL" id="CAB4199411.1"/>
    </source>
</evidence>